<dbReference type="AlphaFoldDB" id="A0A366IDZ1"/>
<dbReference type="PANTHER" id="PTHR43537">
    <property type="entry name" value="TRANSCRIPTIONAL REGULATOR, GNTR FAMILY"/>
    <property type="match status" value="1"/>
</dbReference>
<dbReference type="SUPFAM" id="SSF48008">
    <property type="entry name" value="GntR ligand-binding domain-like"/>
    <property type="match status" value="1"/>
</dbReference>
<name>A0A366IDZ1_9MICO</name>
<keyword evidence="7" id="KW-1185">Reference proteome</keyword>
<evidence type="ECO:0000256" key="2">
    <source>
        <dbReference type="ARBA" id="ARBA00023125"/>
    </source>
</evidence>
<dbReference type="Pfam" id="PF07729">
    <property type="entry name" value="FCD"/>
    <property type="match status" value="1"/>
</dbReference>
<gene>
    <name evidence="6" type="ORF">DFO65_11328</name>
</gene>
<evidence type="ECO:0000313" key="7">
    <source>
        <dbReference type="Proteomes" id="UP000253509"/>
    </source>
</evidence>
<evidence type="ECO:0000313" key="6">
    <source>
        <dbReference type="EMBL" id="RBP69330.1"/>
    </source>
</evidence>
<proteinExistence type="predicted"/>
<evidence type="ECO:0000259" key="5">
    <source>
        <dbReference type="SMART" id="SM00895"/>
    </source>
</evidence>
<dbReference type="InterPro" id="IPR008920">
    <property type="entry name" value="TF_FadR/GntR_C"/>
</dbReference>
<dbReference type="SUPFAM" id="SSF46785">
    <property type="entry name" value="Winged helix' DNA-binding domain"/>
    <property type="match status" value="1"/>
</dbReference>
<protein>
    <submittedName>
        <fullName evidence="6">DNA-binding GntR family transcriptional regulator</fullName>
    </submittedName>
</protein>
<feature type="domain" description="GntR C-terminal" evidence="5">
    <location>
        <begin position="415"/>
        <end position="539"/>
    </location>
</feature>
<feature type="region of interest" description="Disordered" evidence="4">
    <location>
        <begin position="134"/>
        <end position="194"/>
    </location>
</feature>
<sequence length="575" mass="62268">MRRQAVARVTESSIAEVSAELGVSPSSLRRWVARADLDDRPRSGRPPIQSTANQVVEALVATAGARISGRDYSTRALAEATGLSQSIVSRAMRDMTVPLAELTGARRGHGRRTGEITVVAGGFPFIVFGFRGPGEATDRGGGAENRDRGSESADETVPASDDAASVGGGSIGADGDDAVRMGDDGAAGDGAPEVPARRVQRRIAGIVAALRSAGVQHWVKRFDSEHRQTDPGAMSALLLRPAGPAEVRERFVVFDPLGETADLSIRADAEIHREFGEFLDALKRALAHCNDIPGSLLDLVAARVRHGFEGVMWQASAQRRSHESSISSDSMDISSWLPKTTRSITEHLAIALREEIIDSGYQPGDRINPRLLSRRMEVPRSSVDAALRRMVDDELLDGSRGGARIPLITTVDVLDLYAARVAVGEVLLRALAMRPKRYFVPVQLALRQVEASAATKSGIDVENADLHFQQELARASGLRQSARAFESLTLRLRLFISVLQLDYSPAGERILVDDRAIFSALVSGDAESAIDTWRGKVDNAVRHMAGLLSRRRFDQDLWAQLTRRFDSGRAGRPRG</sequence>
<reference evidence="6 7" key="1">
    <citation type="submission" date="2018-06" db="EMBL/GenBank/DDBJ databases">
        <title>Freshwater and sediment microbial communities from various areas in North America, analyzing microbe dynamics in response to fracking.</title>
        <authorList>
            <person name="Lamendella R."/>
        </authorList>
    </citation>
    <scope>NUCLEOTIDE SEQUENCE [LARGE SCALE GENOMIC DNA]</scope>
    <source>
        <strain evidence="6 7">3b_TX</strain>
    </source>
</reference>
<accession>A0A366IDZ1</accession>
<dbReference type="Gene3D" id="1.10.10.60">
    <property type="entry name" value="Homeodomain-like"/>
    <property type="match status" value="1"/>
</dbReference>
<dbReference type="SMART" id="SM00895">
    <property type="entry name" value="FCD"/>
    <property type="match status" value="1"/>
</dbReference>
<organism evidence="6 7">
    <name type="scientific">Brevibacterium celere</name>
    <dbReference type="NCBI Taxonomy" id="225845"/>
    <lineage>
        <taxon>Bacteria</taxon>
        <taxon>Bacillati</taxon>
        <taxon>Actinomycetota</taxon>
        <taxon>Actinomycetes</taxon>
        <taxon>Micrococcales</taxon>
        <taxon>Brevibacteriaceae</taxon>
        <taxon>Brevibacterium</taxon>
    </lineage>
</organism>
<keyword evidence="2 6" id="KW-0238">DNA-binding</keyword>
<comment type="caution">
    <text evidence="6">The sequence shown here is derived from an EMBL/GenBank/DDBJ whole genome shotgun (WGS) entry which is preliminary data.</text>
</comment>
<dbReference type="EMBL" id="QNSB01000013">
    <property type="protein sequence ID" value="RBP69330.1"/>
    <property type="molecule type" value="Genomic_DNA"/>
</dbReference>
<dbReference type="Proteomes" id="UP000253509">
    <property type="component" value="Unassembled WGS sequence"/>
</dbReference>
<dbReference type="GO" id="GO:0003677">
    <property type="term" value="F:DNA binding"/>
    <property type="evidence" value="ECO:0007669"/>
    <property type="project" value="UniProtKB-KW"/>
</dbReference>
<dbReference type="InterPro" id="IPR036388">
    <property type="entry name" value="WH-like_DNA-bd_sf"/>
</dbReference>
<evidence type="ECO:0000256" key="3">
    <source>
        <dbReference type="ARBA" id="ARBA00023163"/>
    </source>
</evidence>
<evidence type="ECO:0000256" key="4">
    <source>
        <dbReference type="SAM" id="MobiDB-lite"/>
    </source>
</evidence>
<dbReference type="PANTHER" id="PTHR43537:SF24">
    <property type="entry name" value="GLUCONATE OPERON TRANSCRIPTIONAL REPRESSOR"/>
    <property type="match status" value="1"/>
</dbReference>
<evidence type="ECO:0000256" key="1">
    <source>
        <dbReference type="ARBA" id="ARBA00023015"/>
    </source>
</evidence>
<dbReference type="InterPro" id="IPR011711">
    <property type="entry name" value="GntR_C"/>
</dbReference>
<keyword evidence="1" id="KW-0805">Transcription regulation</keyword>
<dbReference type="InterPro" id="IPR036390">
    <property type="entry name" value="WH_DNA-bd_sf"/>
</dbReference>
<dbReference type="Gene3D" id="1.10.10.10">
    <property type="entry name" value="Winged helix-like DNA-binding domain superfamily/Winged helix DNA-binding domain"/>
    <property type="match status" value="1"/>
</dbReference>
<dbReference type="Gene3D" id="1.20.120.530">
    <property type="entry name" value="GntR ligand-binding domain-like"/>
    <property type="match status" value="1"/>
</dbReference>
<keyword evidence="3" id="KW-0804">Transcription</keyword>